<accession>A0A2I2GD64</accession>
<sequence>MRFHLPPTLLLTAALSATPALAGQKVAAVWSGSTFSTVGKTGTNNFGSGFTLLNSDRDGIYNDGTPDGHIPCTFAGKEFQLEKGCLGGAWYSFRWVASQIGIPQSCEVIGPDGESVGKGDGNGDTEFFGVGIALTGACSVEFELVDGLGCGADVDGFVAHHTGWNRW</sequence>
<feature type="chain" id="PRO_5014181011" evidence="1">
    <location>
        <begin position="23"/>
        <end position="167"/>
    </location>
</feature>
<reference evidence="2 3" key="1">
    <citation type="submission" date="2016-12" db="EMBL/GenBank/DDBJ databases">
        <title>The genomes of Aspergillus section Nigri reveals drivers in fungal speciation.</title>
        <authorList>
            <consortium name="DOE Joint Genome Institute"/>
            <person name="Vesth T.C."/>
            <person name="Nybo J."/>
            <person name="Theobald S."/>
            <person name="Brandl J."/>
            <person name="Frisvad J.C."/>
            <person name="Nielsen K.F."/>
            <person name="Lyhne E.K."/>
            <person name="Kogle M.E."/>
            <person name="Kuo A."/>
            <person name="Riley R."/>
            <person name="Clum A."/>
            <person name="Nolan M."/>
            <person name="Lipzen A."/>
            <person name="Salamov A."/>
            <person name="Henrissat B."/>
            <person name="Wiebenga A."/>
            <person name="De Vries R.P."/>
            <person name="Grigoriev I.V."/>
            <person name="Mortensen U.H."/>
            <person name="Andersen M.R."/>
            <person name="Baker S.E."/>
        </authorList>
    </citation>
    <scope>NUCLEOTIDE SEQUENCE [LARGE SCALE GENOMIC DNA]</scope>
    <source>
        <strain evidence="2 3">IBT 23096</strain>
    </source>
</reference>
<dbReference type="EMBL" id="MSFO01000003">
    <property type="protein sequence ID" value="PLB50838.1"/>
    <property type="molecule type" value="Genomic_DNA"/>
</dbReference>
<comment type="caution">
    <text evidence="2">The sequence shown here is derived from an EMBL/GenBank/DDBJ whole genome shotgun (WGS) entry which is preliminary data.</text>
</comment>
<dbReference type="VEuPathDB" id="FungiDB:P170DRAFT_155132"/>
<dbReference type="Proteomes" id="UP000234275">
    <property type="component" value="Unassembled WGS sequence"/>
</dbReference>
<keyword evidence="3" id="KW-1185">Reference proteome</keyword>
<keyword evidence="1" id="KW-0732">Signal</keyword>
<evidence type="ECO:0000313" key="2">
    <source>
        <dbReference type="EMBL" id="PLB50838.1"/>
    </source>
</evidence>
<name>A0A2I2GD64_9EURO</name>
<evidence type="ECO:0000313" key="3">
    <source>
        <dbReference type="Proteomes" id="UP000234275"/>
    </source>
</evidence>
<gene>
    <name evidence="2" type="ORF">P170DRAFT_155132</name>
</gene>
<dbReference type="RefSeq" id="XP_024706140.1">
    <property type="nucleotide sequence ID" value="XM_024842537.1"/>
</dbReference>
<proteinExistence type="predicted"/>
<feature type="signal peptide" evidence="1">
    <location>
        <begin position="1"/>
        <end position="22"/>
    </location>
</feature>
<dbReference type="OrthoDB" id="4387630at2759"/>
<evidence type="ECO:0000256" key="1">
    <source>
        <dbReference type="SAM" id="SignalP"/>
    </source>
</evidence>
<dbReference type="GeneID" id="36550234"/>
<protein>
    <submittedName>
        <fullName evidence="2">Uncharacterized protein</fullName>
    </submittedName>
</protein>
<organism evidence="2 3">
    <name type="scientific">Aspergillus steynii IBT 23096</name>
    <dbReference type="NCBI Taxonomy" id="1392250"/>
    <lineage>
        <taxon>Eukaryota</taxon>
        <taxon>Fungi</taxon>
        <taxon>Dikarya</taxon>
        <taxon>Ascomycota</taxon>
        <taxon>Pezizomycotina</taxon>
        <taxon>Eurotiomycetes</taxon>
        <taxon>Eurotiomycetidae</taxon>
        <taxon>Eurotiales</taxon>
        <taxon>Aspergillaceae</taxon>
        <taxon>Aspergillus</taxon>
        <taxon>Aspergillus subgen. Circumdati</taxon>
    </lineage>
</organism>
<dbReference type="AlphaFoldDB" id="A0A2I2GD64"/>